<evidence type="ECO:0000256" key="3">
    <source>
        <dbReference type="ARBA" id="ARBA00022448"/>
    </source>
</evidence>
<feature type="region of interest" description="Disordered" evidence="8">
    <location>
        <begin position="538"/>
        <end position="566"/>
    </location>
</feature>
<keyword evidence="11" id="KW-1185">Reference proteome</keyword>
<evidence type="ECO:0000256" key="2">
    <source>
        <dbReference type="ARBA" id="ARBA00005982"/>
    </source>
</evidence>
<dbReference type="PROSITE" id="PS01023">
    <property type="entry name" value="PTR2_2"/>
    <property type="match status" value="1"/>
</dbReference>
<sequence length="566" mass="62587">MDDKSTKPEEAESVPIDRQQTLPVYGNGEENYYDEDWIAPTEDEMATLRRMGDKIPISAWLVAVVELAERFTYYGLTGPWQNYMQNPRVGLRPGALNLGQAKASSLQYFFVFWCYITPIFGAIVADSWLGRYKAICLFSGVYLCGLVVLVATSVPSSLDAGAGFGGLIVTMIILGLGTGGIKSNVSPLIAEQYTETRPRVKVLESGEKVIIDPAVTIQSIYNIFYWCINIGSLSAIATTYLELYIDFWAAYLLPFCVFFFAPLVLWIGKKKYVVRPPKGSILLDAGNALWIAARNGFRLEAATDQYGEQFIAELQRALVACRVFAFYPAFWLLYGQMNTSFVSMAGTMETHGLPNDFLINLNPISIIIFIPLVEKGLYPMLRKLGISFKPITRIFVGFLCISLGMAYAAGIQKYVYMQGPCYDHPLECAASMKGEIPNRAHVALQTPVYVLTGFGEIFAAITGLEYAFTKAPPSMKSFVTAIYLLQNAFGSAIGIGVSSVAHNPNMVTFFAALSGVTVVCGFAFFALFRKHNKTEETMNRLDADNEEFKPRPPAEIQAAKEKISEP</sequence>
<evidence type="ECO:0000256" key="7">
    <source>
        <dbReference type="RuleBase" id="RU003755"/>
    </source>
</evidence>
<dbReference type="PROSITE" id="PS01022">
    <property type="entry name" value="PTR2_1"/>
    <property type="match status" value="1"/>
</dbReference>
<dbReference type="Proteomes" id="UP000018144">
    <property type="component" value="Unassembled WGS sequence"/>
</dbReference>
<evidence type="ECO:0000256" key="5">
    <source>
        <dbReference type="ARBA" id="ARBA00022989"/>
    </source>
</evidence>
<dbReference type="AlphaFoldDB" id="U4LKU3"/>
<evidence type="ECO:0000256" key="6">
    <source>
        <dbReference type="ARBA" id="ARBA00023136"/>
    </source>
</evidence>
<feature type="transmembrane region" description="Helical" evidence="9">
    <location>
        <begin position="448"/>
        <end position="468"/>
    </location>
</feature>
<keyword evidence="5 9" id="KW-1133">Transmembrane helix</keyword>
<accession>U4LKU3</accession>
<keyword evidence="4 7" id="KW-0812">Transmembrane</keyword>
<dbReference type="InterPro" id="IPR018456">
    <property type="entry name" value="PTR2_symporter_CS"/>
</dbReference>
<dbReference type="GO" id="GO:0005886">
    <property type="term" value="C:plasma membrane"/>
    <property type="evidence" value="ECO:0007669"/>
    <property type="project" value="UniProtKB-ARBA"/>
</dbReference>
<feature type="transmembrane region" description="Helical" evidence="9">
    <location>
        <begin position="106"/>
        <end position="125"/>
    </location>
</feature>
<reference evidence="10 11" key="1">
    <citation type="journal article" date="2013" name="PLoS Genet.">
        <title>The genome and development-dependent transcriptomes of Pyronema confluens: a window into fungal evolution.</title>
        <authorList>
            <person name="Traeger S."/>
            <person name="Altegoer F."/>
            <person name="Freitag M."/>
            <person name="Gabaldon T."/>
            <person name="Kempken F."/>
            <person name="Kumar A."/>
            <person name="Marcet-Houben M."/>
            <person name="Poggeler S."/>
            <person name="Stajich J.E."/>
            <person name="Nowrousian M."/>
        </authorList>
    </citation>
    <scope>NUCLEOTIDE SEQUENCE [LARGE SCALE GENOMIC DNA]</scope>
    <source>
        <strain evidence="11">CBS 100304</strain>
        <tissue evidence="10">Vegetative mycelium</tissue>
    </source>
</reference>
<evidence type="ECO:0000256" key="9">
    <source>
        <dbReference type="SAM" id="Phobius"/>
    </source>
</evidence>
<proteinExistence type="inferred from homology"/>
<feature type="transmembrane region" description="Helical" evidence="9">
    <location>
        <begin position="507"/>
        <end position="528"/>
    </location>
</feature>
<dbReference type="Pfam" id="PF00854">
    <property type="entry name" value="PTR2"/>
    <property type="match status" value="1"/>
</dbReference>
<dbReference type="PANTHER" id="PTHR11654">
    <property type="entry name" value="OLIGOPEPTIDE TRANSPORTER-RELATED"/>
    <property type="match status" value="1"/>
</dbReference>
<feature type="transmembrane region" description="Helical" evidence="9">
    <location>
        <begin position="357"/>
        <end position="373"/>
    </location>
</feature>
<feature type="transmembrane region" description="Helical" evidence="9">
    <location>
        <begin position="57"/>
        <end position="76"/>
    </location>
</feature>
<dbReference type="OrthoDB" id="8904098at2759"/>
<dbReference type="Gene3D" id="1.20.1250.20">
    <property type="entry name" value="MFS general substrate transporter like domains"/>
    <property type="match status" value="1"/>
</dbReference>
<dbReference type="SUPFAM" id="SSF103473">
    <property type="entry name" value="MFS general substrate transporter"/>
    <property type="match status" value="1"/>
</dbReference>
<organism evidence="10 11">
    <name type="scientific">Pyronema omphalodes (strain CBS 100304)</name>
    <name type="common">Pyronema confluens</name>
    <dbReference type="NCBI Taxonomy" id="1076935"/>
    <lineage>
        <taxon>Eukaryota</taxon>
        <taxon>Fungi</taxon>
        <taxon>Dikarya</taxon>
        <taxon>Ascomycota</taxon>
        <taxon>Pezizomycotina</taxon>
        <taxon>Pezizomycetes</taxon>
        <taxon>Pezizales</taxon>
        <taxon>Pyronemataceae</taxon>
        <taxon>Pyronema</taxon>
    </lineage>
</organism>
<dbReference type="InterPro" id="IPR000109">
    <property type="entry name" value="POT_fam"/>
</dbReference>
<evidence type="ECO:0000256" key="4">
    <source>
        <dbReference type="ARBA" id="ARBA00022692"/>
    </source>
</evidence>
<comment type="subcellular location">
    <subcellularLocation>
        <location evidence="1 7">Membrane</location>
        <topology evidence="1 7">Multi-pass membrane protein</topology>
    </subcellularLocation>
</comment>
<name>U4LKU3_PYROM</name>
<evidence type="ECO:0000256" key="1">
    <source>
        <dbReference type="ARBA" id="ARBA00004141"/>
    </source>
</evidence>
<dbReference type="EMBL" id="HF935728">
    <property type="protein sequence ID" value="CCX32197.1"/>
    <property type="molecule type" value="Genomic_DNA"/>
</dbReference>
<dbReference type="OMA" id="EMQDMSD"/>
<dbReference type="GO" id="GO:0071916">
    <property type="term" value="F:dipeptide transmembrane transporter activity"/>
    <property type="evidence" value="ECO:0007669"/>
    <property type="project" value="UniProtKB-ARBA"/>
</dbReference>
<feature type="transmembrane region" description="Helical" evidence="9">
    <location>
        <begin position="317"/>
        <end position="337"/>
    </location>
</feature>
<keyword evidence="6 9" id="KW-0472">Membrane</keyword>
<feature type="transmembrane region" description="Helical" evidence="9">
    <location>
        <begin position="223"/>
        <end position="241"/>
    </location>
</feature>
<dbReference type="FunFam" id="1.20.1250.20:FF:000085">
    <property type="entry name" value="MFS peptide transporter Ptr2"/>
    <property type="match status" value="1"/>
</dbReference>
<evidence type="ECO:0000313" key="11">
    <source>
        <dbReference type="Proteomes" id="UP000018144"/>
    </source>
</evidence>
<feature type="transmembrane region" description="Helical" evidence="9">
    <location>
        <begin position="394"/>
        <end position="416"/>
    </location>
</feature>
<feature type="transmembrane region" description="Helical" evidence="9">
    <location>
        <begin position="160"/>
        <end position="181"/>
    </location>
</feature>
<comment type="similarity">
    <text evidence="2 7">Belongs to the major facilitator superfamily. Proton-dependent oligopeptide transporter (POT/PTR) (TC 2.A.17) family.</text>
</comment>
<feature type="transmembrane region" description="Helical" evidence="9">
    <location>
        <begin position="247"/>
        <end position="268"/>
    </location>
</feature>
<dbReference type="InterPro" id="IPR036259">
    <property type="entry name" value="MFS_trans_sf"/>
</dbReference>
<evidence type="ECO:0000313" key="10">
    <source>
        <dbReference type="EMBL" id="CCX32197.1"/>
    </source>
</evidence>
<feature type="transmembrane region" description="Helical" evidence="9">
    <location>
        <begin position="480"/>
        <end position="501"/>
    </location>
</feature>
<feature type="transmembrane region" description="Helical" evidence="9">
    <location>
        <begin position="132"/>
        <end position="154"/>
    </location>
</feature>
<dbReference type="eggNOG" id="KOG1237">
    <property type="taxonomic scope" value="Eukaryota"/>
</dbReference>
<evidence type="ECO:0000256" key="8">
    <source>
        <dbReference type="SAM" id="MobiDB-lite"/>
    </source>
</evidence>
<keyword evidence="3 7" id="KW-0813">Transport</keyword>
<gene>
    <name evidence="10" type="ORF">PCON_12518</name>
</gene>
<protein>
    <submittedName>
        <fullName evidence="10">Similar to Peptide transporter PTR2 acc. no. P32901</fullName>
    </submittedName>
</protein>